<protein>
    <recommendedName>
        <fullName evidence="3">ATP synthase F0 subunit 8</fullName>
    </recommendedName>
</protein>
<proteinExistence type="predicted"/>
<evidence type="ECO:0008006" key="3">
    <source>
        <dbReference type="Google" id="ProtNLM"/>
    </source>
</evidence>
<keyword evidence="2" id="KW-1185">Reference proteome</keyword>
<dbReference type="EMBL" id="JAUFQU010000055">
    <property type="protein sequence ID" value="MDN3709740.1"/>
    <property type="molecule type" value="Genomic_DNA"/>
</dbReference>
<name>A0ABT8CZR9_9FLAO</name>
<accession>A0ABT8CZR9</accession>
<comment type="caution">
    <text evidence="1">The sequence shown here is derived from an EMBL/GenBank/DDBJ whole genome shotgun (WGS) entry which is preliminary data.</text>
</comment>
<evidence type="ECO:0000313" key="1">
    <source>
        <dbReference type="EMBL" id="MDN3709740.1"/>
    </source>
</evidence>
<gene>
    <name evidence="1" type="ORF">QW060_22605</name>
</gene>
<organism evidence="1 2">
    <name type="scientific">Paenimyroides ceti</name>
    <dbReference type="NCBI Taxonomy" id="395087"/>
    <lineage>
        <taxon>Bacteria</taxon>
        <taxon>Pseudomonadati</taxon>
        <taxon>Bacteroidota</taxon>
        <taxon>Flavobacteriia</taxon>
        <taxon>Flavobacteriales</taxon>
        <taxon>Flavobacteriaceae</taxon>
        <taxon>Paenimyroides</taxon>
    </lineage>
</organism>
<sequence>MFISLLVLPPFLIGLLTSFFKSKPKEADPKQVYFPANKSNIYIPM</sequence>
<dbReference type="Proteomes" id="UP001242368">
    <property type="component" value="Unassembled WGS sequence"/>
</dbReference>
<reference evidence="2" key="1">
    <citation type="journal article" date="2019" name="Int. J. Syst. Evol. Microbiol.">
        <title>The Global Catalogue of Microorganisms (GCM) 10K type strain sequencing project: providing services to taxonomists for standard genome sequencing and annotation.</title>
        <authorList>
            <consortium name="The Broad Institute Genomics Platform"/>
            <consortium name="The Broad Institute Genome Sequencing Center for Infectious Disease"/>
            <person name="Wu L."/>
            <person name="Ma J."/>
        </authorList>
    </citation>
    <scope>NUCLEOTIDE SEQUENCE [LARGE SCALE GENOMIC DNA]</scope>
    <source>
        <strain evidence="2">CECT 7184</strain>
    </source>
</reference>
<evidence type="ECO:0000313" key="2">
    <source>
        <dbReference type="Proteomes" id="UP001242368"/>
    </source>
</evidence>
<dbReference type="RefSeq" id="WP_290365202.1">
    <property type="nucleotide sequence ID" value="NZ_JAUFQU010000055.1"/>
</dbReference>